<comment type="caution">
    <text evidence="2">The sequence shown here is derived from an EMBL/GenBank/DDBJ whole genome shotgun (WGS) entry which is preliminary data.</text>
</comment>
<evidence type="ECO:0000313" key="3">
    <source>
        <dbReference type="Proteomes" id="UP000030143"/>
    </source>
</evidence>
<dbReference type="OrthoDB" id="409136at2759"/>
<gene>
    <name evidence="2" type="ORF">PEX2_022220</name>
</gene>
<dbReference type="RefSeq" id="XP_016599407.1">
    <property type="nucleotide sequence ID" value="XM_016739497.1"/>
</dbReference>
<dbReference type="EMBL" id="JQFZ01000138">
    <property type="protein sequence ID" value="KGO57779.1"/>
    <property type="molecule type" value="Genomic_DNA"/>
</dbReference>
<evidence type="ECO:0000256" key="1">
    <source>
        <dbReference type="SAM" id="MobiDB-lite"/>
    </source>
</evidence>
<evidence type="ECO:0008006" key="4">
    <source>
        <dbReference type="Google" id="ProtNLM"/>
    </source>
</evidence>
<protein>
    <recommendedName>
        <fullName evidence="4">Zinc finger, C2H2</fullName>
    </recommendedName>
</protein>
<feature type="compositionally biased region" description="Basic residues" evidence="1">
    <location>
        <begin position="27"/>
        <end position="38"/>
    </location>
</feature>
<reference evidence="2 3" key="1">
    <citation type="journal article" date="2015" name="Mol. Plant Microbe Interact.">
        <title>Genome, transcriptome, and functional analyses of Penicillium expansum provide new insights into secondary metabolism and pathogenicity.</title>
        <authorList>
            <person name="Ballester A.R."/>
            <person name="Marcet-Houben M."/>
            <person name="Levin E."/>
            <person name="Sela N."/>
            <person name="Selma-Lazaro C."/>
            <person name="Carmona L."/>
            <person name="Wisniewski M."/>
            <person name="Droby S."/>
            <person name="Gonzalez-Candelas L."/>
            <person name="Gabaldon T."/>
        </authorList>
    </citation>
    <scope>NUCLEOTIDE SEQUENCE [LARGE SCALE GENOMIC DNA]</scope>
    <source>
        <strain evidence="2 3">MD-8</strain>
    </source>
</reference>
<feature type="region of interest" description="Disordered" evidence="1">
    <location>
        <begin position="1"/>
        <end position="116"/>
    </location>
</feature>
<feature type="compositionally biased region" description="Low complexity" evidence="1">
    <location>
        <begin position="77"/>
        <end position="102"/>
    </location>
</feature>
<feature type="compositionally biased region" description="Low complexity" evidence="1">
    <location>
        <begin position="39"/>
        <end position="61"/>
    </location>
</feature>
<dbReference type="AlphaFoldDB" id="A0A0A2J2Q4"/>
<dbReference type="PhylomeDB" id="A0A0A2J2Q4"/>
<organism evidence="2 3">
    <name type="scientific">Penicillium expansum</name>
    <name type="common">Blue mold rot fungus</name>
    <dbReference type="NCBI Taxonomy" id="27334"/>
    <lineage>
        <taxon>Eukaryota</taxon>
        <taxon>Fungi</taxon>
        <taxon>Dikarya</taxon>
        <taxon>Ascomycota</taxon>
        <taxon>Pezizomycotina</taxon>
        <taxon>Eurotiomycetes</taxon>
        <taxon>Eurotiomycetidae</taxon>
        <taxon>Eurotiales</taxon>
        <taxon>Aspergillaceae</taxon>
        <taxon>Penicillium</taxon>
    </lineage>
</organism>
<feature type="compositionally biased region" description="Basic and acidic residues" evidence="1">
    <location>
        <begin position="1"/>
        <end position="17"/>
    </location>
</feature>
<proteinExistence type="predicted"/>
<dbReference type="HOGENOM" id="CLU_066273_0_0_1"/>
<feature type="region of interest" description="Disordered" evidence="1">
    <location>
        <begin position="329"/>
        <end position="358"/>
    </location>
</feature>
<accession>A0A0A2J2Q4</accession>
<dbReference type="Proteomes" id="UP000030143">
    <property type="component" value="Unassembled WGS sequence"/>
</dbReference>
<sequence>MSERKPTSPDDPRRGDIDPPLVSRSNRDRHRGRDHRRSSSAQSVSISVSSTSSNSTASSRNPALSQKHPNKKKHPGVVVTTMSSSPVMPELSSASPSPSISSVDTRPGTGVESAYGDRNTDGIYALGDMAPLITTDSVQEPALSRASISSWGTTAAASTSSATPSIPISLTASTEQRTYACLFHMLDCHDSFDDGAEWRTHVFSHFRSHPTPPSARCPLCPNTKFVDGISDPVSSPVLEDGEYARSIDDAVRAPLRDFPSAWDRMLDHVAADHYCLGQTLAGSRPDFELMRYLYGMRVITDAQFKAMQLPPAPSSPAYHRSQDGVRASIGSADEPYCAPYSKRREERMRGQQRGLGVL</sequence>
<dbReference type="VEuPathDB" id="FungiDB:PEXP_011300"/>
<dbReference type="STRING" id="27334.A0A0A2J2Q4"/>
<name>A0A0A2J2Q4_PENEN</name>
<keyword evidence="3" id="KW-1185">Reference proteome</keyword>
<dbReference type="GeneID" id="27674916"/>
<evidence type="ECO:0000313" key="2">
    <source>
        <dbReference type="EMBL" id="KGO57779.1"/>
    </source>
</evidence>